<comment type="similarity">
    <text evidence="7">Belongs to the DHHC palmitoyltransferase family.</text>
</comment>
<dbReference type="PROSITE" id="PS50216">
    <property type="entry name" value="DHHC"/>
    <property type="match status" value="1"/>
</dbReference>
<evidence type="ECO:0000256" key="1">
    <source>
        <dbReference type="ARBA" id="ARBA00004141"/>
    </source>
</evidence>
<evidence type="ECO:0000256" key="5">
    <source>
        <dbReference type="ARBA" id="ARBA00023136"/>
    </source>
</evidence>
<dbReference type="InterPro" id="IPR001594">
    <property type="entry name" value="Palmitoyltrfase_DHHC"/>
</dbReference>
<dbReference type="PANTHER" id="PTHR22883">
    <property type="entry name" value="ZINC FINGER DHHC DOMAIN CONTAINING PROTEIN"/>
    <property type="match status" value="1"/>
</dbReference>
<keyword evidence="3 7" id="KW-0812">Transmembrane</keyword>
<comment type="subcellular location">
    <subcellularLocation>
        <location evidence="1">Membrane</location>
        <topology evidence="1">Multi-pass membrane protein</topology>
    </subcellularLocation>
</comment>
<dbReference type="GO" id="GO:0016020">
    <property type="term" value="C:membrane"/>
    <property type="evidence" value="ECO:0007669"/>
    <property type="project" value="UniProtKB-SubCell"/>
</dbReference>
<dbReference type="InterPro" id="IPR039859">
    <property type="entry name" value="PFA4/ZDH16/20/ERF2-like"/>
</dbReference>
<comment type="catalytic activity">
    <reaction evidence="7">
        <text>L-cysteinyl-[protein] + hexadecanoyl-CoA = S-hexadecanoyl-L-cysteinyl-[protein] + CoA</text>
        <dbReference type="Rhea" id="RHEA:36683"/>
        <dbReference type="Rhea" id="RHEA-COMP:10131"/>
        <dbReference type="Rhea" id="RHEA-COMP:11032"/>
        <dbReference type="ChEBI" id="CHEBI:29950"/>
        <dbReference type="ChEBI" id="CHEBI:57287"/>
        <dbReference type="ChEBI" id="CHEBI:57379"/>
        <dbReference type="ChEBI" id="CHEBI:74151"/>
        <dbReference type="EC" id="2.3.1.225"/>
    </reaction>
</comment>
<proteinExistence type="inferred from homology"/>
<keyword evidence="5 7" id="KW-0472">Membrane</keyword>
<evidence type="ECO:0000256" key="6">
    <source>
        <dbReference type="ARBA" id="ARBA00023315"/>
    </source>
</evidence>
<keyword evidence="4 7" id="KW-1133">Transmembrane helix</keyword>
<accession>A0A0A9ZA29</accession>
<keyword evidence="6 7" id="KW-0012">Acyltransferase</keyword>
<dbReference type="AlphaFoldDB" id="A0A0A9ZA29"/>
<keyword evidence="2 7" id="KW-0808">Transferase</keyword>
<evidence type="ECO:0000256" key="8">
    <source>
        <dbReference type="SAM" id="SignalP"/>
    </source>
</evidence>
<keyword evidence="8" id="KW-0732">Signal</keyword>
<evidence type="ECO:0000259" key="9">
    <source>
        <dbReference type="Pfam" id="PF01529"/>
    </source>
</evidence>
<evidence type="ECO:0000256" key="4">
    <source>
        <dbReference type="ARBA" id="ARBA00022989"/>
    </source>
</evidence>
<reference evidence="10" key="2">
    <citation type="submission" date="2014-07" db="EMBL/GenBank/DDBJ databases">
        <authorList>
            <person name="Hull J."/>
        </authorList>
    </citation>
    <scope>NUCLEOTIDE SEQUENCE</scope>
</reference>
<comment type="caution">
    <text evidence="7">Lacks conserved residue(s) required for the propagation of feature annotation.</text>
</comment>
<organism evidence="10">
    <name type="scientific">Lygus hesperus</name>
    <name type="common">Western plant bug</name>
    <dbReference type="NCBI Taxonomy" id="30085"/>
    <lineage>
        <taxon>Eukaryota</taxon>
        <taxon>Metazoa</taxon>
        <taxon>Ecdysozoa</taxon>
        <taxon>Arthropoda</taxon>
        <taxon>Hexapoda</taxon>
        <taxon>Insecta</taxon>
        <taxon>Pterygota</taxon>
        <taxon>Neoptera</taxon>
        <taxon>Paraneoptera</taxon>
        <taxon>Hemiptera</taxon>
        <taxon>Heteroptera</taxon>
        <taxon>Panheteroptera</taxon>
        <taxon>Cimicomorpha</taxon>
        <taxon>Miridae</taxon>
        <taxon>Mirini</taxon>
        <taxon>Lygus</taxon>
    </lineage>
</organism>
<protein>
    <recommendedName>
        <fullName evidence="7">Palmitoyltransferase</fullName>
        <ecNumber evidence="7">2.3.1.225</ecNumber>
    </recommendedName>
</protein>
<evidence type="ECO:0000256" key="2">
    <source>
        <dbReference type="ARBA" id="ARBA00022679"/>
    </source>
</evidence>
<gene>
    <name evidence="10" type="ORF">CM83_19463</name>
</gene>
<evidence type="ECO:0000313" key="10">
    <source>
        <dbReference type="EMBL" id="JAG40213.1"/>
    </source>
</evidence>
<dbReference type="EC" id="2.3.1.225" evidence="7"/>
<dbReference type="Pfam" id="PF01529">
    <property type="entry name" value="DHHC"/>
    <property type="match status" value="1"/>
</dbReference>
<feature type="chain" id="PRO_5013357125" description="Palmitoyltransferase" evidence="8">
    <location>
        <begin position="16"/>
        <end position="121"/>
    </location>
</feature>
<dbReference type="GO" id="GO:0019706">
    <property type="term" value="F:protein-cysteine S-palmitoyltransferase activity"/>
    <property type="evidence" value="ECO:0007669"/>
    <property type="project" value="UniProtKB-EC"/>
</dbReference>
<reference evidence="10" key="1">
    <citation type="journal article" date="2014" name="PLoS ONE">
        <title>Transcriptome-Based Identification of ABC Transporters in the Western Tarnished Plant Bug Lygus hesperus.</title>
        <authorList>
            <person name="Hull J.J."/>
            <person name="Chaney K."/>
            <person name="Geib S.M."/>
            <person name="Fabrick J.A."/>
            <person name="Brent C.S."/>
            <person name="Walsh D."/>
            <person name="Lavine L.C."/>
        </authorList>
    </citation>
    <scope>NUCLEOTIDE SEQUENCE</scope>
</reference>
<evidence type="ECO:0000256" key="3">
    <source>
        <dbReference type="ARBA" id="ARBA00022692"/>
    </source>
</evidence>
<dbReference type="EMBL" id="GBHO01003391">
    <property type="protein sequence ID" value="JAG40213.1"/>
    <property type="molecule type" value="Transcribed_RNA"/>
</dbReference>
<dbReference type="PANTHER" id="PTHR22883:SF478">
    <property type="entry name" value="PALMITOYLTRANSFERASE"/>
    <property type="match status" value="1"/>
</dbReference>
<feature type="signal peptide" evidence="8">
    <location>
        <begin position="1"/>
        <end position="15"/>
    </location>
</feature>
<dbReference type="GO" id="GO:0005783">
    <property type="term" value="C:endoplasmic reticulum"/>
    <property type="evidence" value="ECO:0007669"/>
    <property type="project" value="TreeGrafter"/>
</dbReference>
<feature type="domain" description="Palmitoyltransferase DHHC" evidence="9">
    <location>
        <begin position="54"/>
        <end position="119"/>
    </location>
</feature>
<feature type="transmembrane region" description="Helical" evidence="7">
    <location>
        <begin position="98"/>
        <end position="117"/>
    </location>
</feature>
<sequence length="121" mass="13539">MLCILTLICLFCTVAVNPGIVLPVDTHSPLSRTCDAMVQSTTDQVVILNGHPITLKYCHTCNLVRPPRCSHCRECDVCVEESDHHCGIVGCCVGRRNFRFFTGFFVFLTLMCVWGFVRSLV</sequence>
<evidence type="ECO:0000256" key="7">
    <source>
        <dbReference type="RuleBase" id="RU079119"/>
    </source>
</evidence>
<name>A0A0A9ZA29_LYGHE</name>
<dbReference type="GO" id="GO:0005794">
    <property type="term" value="C:Golgi apparatus"/>
    <property type="evidence" value="ECO:0007669"/>
    <property type="project" value="TreeGrafter"/>
</dbReference>
<dbReference type="GO" id="GO:0006612">
    <property type="term" value="P:protein targeting to membrane"/>
    <property type="evidence" value="ECO:0007669"/>
    <property type="project" value="TreeGrafter"/>
</dbReference>
<comment type="domain">
    <text evidence="7">The DHHC domain is required for palmitoyltransferase activity.</text>
</comment>